<keyword evidence="3" id="KW-0539">Nucleus</keyword>
<evidence type="ECO:0000256" key="3">
    <source>
        <dbReference type="ARBA" id="ARBA00023242"/>
    </source>
</evidence>
<keyword evidence="8" id="KW-1185">Reference proteome</keyword>
<dbReference type="STRING" id="8167.A0A484CEJ6"/>
<feature type="compositionally biased region" description="Low complexity" evidence="5">
    <location>
        <begin position="75"/>
        <end position="84"/>
    </location>
</feature>
<feature type="compositionally biased region" description="Basic residues" evidence="5">
    <location>
        <begin position="145"/>
        <end position="161"/>
    </location>
</feature>
<dbReference type="GO" id="GO:0003723">
    <property type="term" value="F:RNA binding"/>
    <property type="evidence" value="ECO:0007669"/>
    <property type="project" value="TreeGrafter"/>
</dbReference>
<evidence type="ECO:0000313" key="8">
    <source>
        <dbReference type="Proteomes" id="UP000295070"/>
    </source>
</evidence>
<feature type="domain" description="Ribosomal RNA-processing protein 14/surfeit locus protein 6 C-terminal" evidence="6">
    <location>
        <begin position="141"/>
        <end position="341"/>
    </location>
</feature>
<dbReference type="PANTHER" id="PTHR14369:SF0">
    <property type="entry name" value="SURFEIT LOCUS PROTEIN 6"/>
    <property type="match status" value="1"/>
</dbReference>
<proteinExistence type="inferred from homology"/>
<comment type="subcellular location">
    <subcellularLocation>
        <location evidence="1">Nucleus</location>
    </subcellularLocation>
</comment>
<feature type="compositionally biased region" description="Basic residues" evidence="5">
    <location>
        <begin position="42"/>
        <end position="54"/>
    </location>
</feature>
<feature type="coiled-coil region" evidence="4">
    <location>
        <begin position="233"/>
        <end position="267"/>
    </location>
</feature>
<feature type="compositionally biased region" description="Basic residues" evidence="5">
    <location>
        <begin position="322"/>
        <end position="334"/>
    </location>
</feature>
<dbReference type="AlphaFoldDB" id="A0A484CEJ6"/>
<reference evidence="7 8" key="1">
    <citation type="submission" date="2019-01" db="EMBL/GenBank/DDBJ databases">
        <title>A chromosome-scale genome assembly of the yellow perch, Perca flavescens.</title>
        <authorList>
            <person name="Feron R."/>
            <person name="Morvezen R."/>
            <person name="Bestin A."/>
            <person name="Haffray P."/>
            <person name="Klopp C."/>
            <person name="Zahm M."/>
            <person name="Cabau C."/>
            <person name="Roques C."/>
            <person name="Donnadieu C."/>
            <person name="Bouchez O."/>
            <person name="Christie M."/>
            <person name="Larson W."/>
            <person name="Guiguen Y."/>
        </authorList>
    </citation>
    <scope>NUCLEOTIDE SEQUENCE [LARGE SCALE GENOMIC DNA]</scope>
    <source>
        <strain evidence="7">YP-PL-M2</strain>
        <tissue evidence="7">Blood</tissue>
    </source>
</reference>
<evidence type="ECO:0000313" key="7">
    <source>
        <dbReference type="EMBL" id="TDH02229.1"/>
    </source>
</evidence>
<dbReference type="EMBL" id="SCKG01000016">
    <property type="protein sequence ID" value="TDH02229.1"/>
    <property type="molecule type" value="Genomic_DNA"/>
</dbReference>
<feature type="region of interest" description="Disordered" evidence="5">
    <location>
        <begin position="125"/>
        <end position="192"/>
    </location>
</feature>
<organism evidence="7 8">
    <name type="scientific">Perca flavescens</name>
    <name type="common">American yellow perch</name>
    <name type="synonym">Morone flavescens</name>
    <dbReference type="NCBI Taxonomy" id="8167"/>
    <lineage>
        <taxon>Eukaryota</taxon>
        <taxon>Metazoa</taxon>
        <taxon>Chordata</taxon>
        <taxon>Craniata</taxon>
        <taxon>Vertebrata</taxon>
        <taxon>Euteleostomi</taxon>
        <taxon>Actinopterygii</taxon>
        <taxon>Neopterygii</taxon>
        <taxon>Teleostei</taxon>
        <taxon>Neoteleostei</taxon>
        <taxon>Acanthomorphata</taxon>
        <taxon>Eupercaria</taxon>
        <taxon>Perciformes</taxon>
        <taxon>Percoidei</taxon>
        <taxon>Percidae</taxon>
        <taxon>Percinae</taxon>
        <taxon>Perca</taxon>
    </lineage>
</organism>
<dbReference type="InterPro" id="IPR029190">
    <property type="entry name" value="Rrp14/SURF6_C"/>
</dbReference>
<evidence type="ECO:0000259" key="6">
    <source>
        <dbReference type="Pfam" id="PF04935"/>
    </source>
</evidence>
<evidence type="ECO:0000256" key="2">
    <source>
        <dbReference type="ARBA" id="ARBA00005904"/>
    </source>
</evidence>
<comment type="similarity">
    <text evidence="2">Belongs to the SURF6 family.</text>
</comment>
<feature type="compositionally biased region" description="Basic and acidic residues" evidence="5">
    <location>
        <begin position="350"/>
        <end position="360"/>
    </location>
</feature>
<keyword evidence="4" id="KW-0175">Coiled coil</keyword>
<dbReference type="Proteomes" id="UP000295070">
    <property type="component" value="Chromosome 16"/>
</dbReference>
<evidence type="ECO:0000256" key="1">
    <source>
        <dbReference type="ARBA" id="ARBA00004123"/>
    </source>
</evidence>
<gene>
    <name evidence="7" type="ORF">EPR50_G00170820</name>
</gene>
<comment type="caution">
    <text evidence="7">The sequence shown here is derived from an EMBL/GenBank/DDBJ whole genome shotgun (WGS) entry which is preliminary data.</text>
</comment>
<evidence type="ECO:0000256" key="5">
    <source>
        <dbReference type="SAM" id="MobiDB-lite"/>
    </source>
</evidence>
<dbReference type="Pfam" id="PF04935">
    <property type="entry name" value="SURF6"/>
    <property type="match status" value="1"/>
</dbReference>
<dbReference type="GO" id="GO:0042274">
    <property type="term" value="P:ribosomal small subunit biogenesis"/>
    <property type="evidence" value="ECO:0007669"/>
    <property type="project" value="TreeGrafter"/>
</dbReference>
<dbReference type="GO" id="GO:0042273">
    <property type="term" value="P:ribosomal large subunit biogenesis"/>
    <property type="evidence" value="ECO:0007669"/>
    <property type="project" value="TreeGrafter"/>
</dbReference>
<evidence type="ECO:0000256" key="4">
    <source>
        <dbReference type="SAM" id="Coils"/>
    </source>
</evidence>
<protein>
    <recommendedName>
        <fullName evidence="6">Ribosomal RNA-processing protein 14/surfeit locus protein 6 C-terminal domain-containing protein</fullName>
    </recommendedName>
</protein>
<accession>A0A484CEJ6</accession>
<dbReference type="PANTHER" id="PTHR14369">
    <property type="entry name" value="SURFEIT LOCUS PROTEIN 6"/>
    <property type="match status" value="1"/>
</dbReference>
<dbReference type="GO" id="GO:0003677">
    <property type="term" value="F:DNA binding"/>
    <property type="evidence" value="ECO:0007669"/>
    <property type="project" value="TreeGrafter"/>
</dbReference>
<feature type="region of interest" description="Disordered" evidence="5">
    <location>
        <begin position="286"/>
        <end position="360"/>
    </location>
</feature>
<sequence>MDLASRDSYIQNLASKVLSQRDQEPQKRPFAYFKGKNDTGPPKKKKKCKKKHFKEKGIDKKPATPKSQQKPSPSAAAQKGAATAKLNGSKTQSVNGSTIQAPKGGTVESNFSAVDVLRKRLHEKIEESRGQGAPKNAASEAVQAKRAKRKLERERKKRKRKEFLMKKLAEESGQEQQPEIKQEAECAPAASKRNETAIVFNKVETVEEVYIDKVQKKKNKKQSMKGQITPLTGKNYKQLLSRVEARKAKLEELRGKDEGKAREMEEKMKWTNLLYKAEGIKIKDDEEMLRSSLKKKEKRRTQRKKQWNTRSETIIEKMQHRQDKRKKNIQKHKNVKMENKKNKARKKGRVLPEDLKKASL</sequence>
<name>A0A484CEJ6_PERFV</name>
<feature type="compositionally biased region" description="Polar residues" evidence="5">
    <location>
        <begin position="86"/>
        <end position="100"/>
    </location>
</feature>
<feature type="compositionally biased region" description="Basic residues" evidence="5">
    <location>
        <begin position="292"/>
        <end position="307"/>
    </location>
</feature>
<dbReference type="GO" id="GO:0005730">
    <property type="term" value="C:nucleolus"/>
    <property type="evidence" value="ECO:0007669"/>
    <property type="project" value="TreeGrafter"/>
</dbReference>
<feature type="region of interest" description="Disordered" evidence="5">
    <location>
        <begin position="15"/>
        <end position="111"/>
    </location>
</feature>
<dbReference type="InterPro" id="IPR007019">
    <property type="entry name" value="SURF6"/>
</dbReference>